<sequence length="288" mass="30259">MHDDQQPENDGPREDEHPGEGEGRDAERRELGVLVGRILSEELATVEGDAEGEGAAERRRRLRELVGALGASARSAGLRGVAAGRWLSETFAEEIAPRVPIRDHATLVRHHGGLDGEELADALQRTAVRATTAVGMAGGALSAVQWAAPPLLLATPARLAAETLLVAAVEVKLIGELHELYDAPVTADGGLRRNAGYLGAWVHRRGVDPTKPEETLLLAVGAAAKTALRDRLLRLLGRNLTTLGPYLTGAAAGGVVNRLATGALAARVRADLRAQSITRGGDPGELES</sequence>
<protein>
    <recommendedName>
        <fullName evidence="4">EcsC family protein</fullName>
    </recommendedName>
</protein>
<feature type="region of interest" description="Disordered" evidence="1">
    <location>
        <begin position="1"/>
        <end position="31"/>
    </location>
</feature>
<dbReference type="AlphaFoldDB" id="A0A7Z0ESM5"/>
<gene>
    <name evidence="2" type="ORF">HNR10_005403</name>
</gene>
<name>A0A7Z0ESM5_9ACTN</name>
<keyword evidence="3" id="KW-1185">Reference proteome</keyword>
<dbReference type="Proteomes" id="UP000572051">
    <property type="component" value="Unassembled WGS sequence"/>
</dbReference>
<reference evidence="2 3" key="1">
    <citation type="submission" date="2020-07" db="EMBL/GenBank/DDBJ databases">
        <title>Sequencing the genomes of 1000 actinobacteria strains.</title>
        <authorList>
            <person name="Klenk H.-P."/>
        </authorList>
    </citation>
    <scope>NUCLEOTIDE SEQUENCE [LARGE SCALE GENOMIC DNA]</scope>
    <source>
        <strain evidence="2 3">DSM 44442</strain>
    </source>
</reference>
<accession>A0A7Z0ESM5</accession>
<organism evidence="2 3">
    <name type="scientific">Nocardiopsis aegyptia</name>
    <dbReference type="NCBI Taxonomy" id="220378"/>
    <lineage>
        <taxon>Bacteria</taxon>
        <taxon>Bacillati</taxon>
        <taxon>Actinomycetota</taxon>
        <taxon>Actinomycetes</taxon>
        <taxon>Streptosporangiales</taxon>
        <taxon>Nocardiopsidaceae</taxon>
        <taxon>Nocardiopsis</taxon>
    </lineage>
</organism>
<evidence type="ECO:0000313" key="2">
    <source>
        <dbReference type="EMBL" id="NYJ37522.1"/>
    </source>
</evidence>
<dbReference type="EMBL" id="JACCFS010000001">
    <property type="protein sequence ID" value="NYJ37522.1"/>
    <property type="molecule type" value="Genomic_DNA"/>
</dbReference>
<dbReference type="RefSeq" id="WP_179828320.1">
    <property type="nucleotide sequence ID" value="NZ_JACCFS010000001.1"/>
</dbReference>
<comment type="caution">
    <text evidence="2">The sequence shown here is derived from an EMBL/GenBank/DDBJ whole genome shotgun (WGS) entry which is preliminary data.</text>
</comment>
<evidence type="ECO:0008006" key="4">
    <source>
        <dbReference type="Google" id="ProtNLM"/>
    </source>
</evidence>
<evidence type="ECO:0000256" key="1">
    <source>
        <dbReference type="SAM" id="MobiDB-lite"/>
    </source>
</evidence>
<proteinExistence type="predicted"/>
<evidence type="ECO:0000313" key="3">
    <source>
        <dbReference type="Proteomes" id="UP000572051"/>
    </source>
</evidence>